<reference evidence="2" key="2">
    <citation type="submission" date="2020-11" db="EMBL/GenBank/DDBJ databases">
        <authorList>
            <person name="McCartney M.A."/>
            <person name="Auch B."/>
            <person name="Kono T."/>
            <person name="Mallez S."/>
            <person name="Becker A."/>
            <person name="Gohl D.M."/>
            <person name="Silverstein K.A.T."/>
            <person name="Koren S."/>
            <person name="Bechman K.B."/>
            <person name="Herman A."/>
            <person name="Abrahante J.E."/>
            <person name="Garbe J."/>
        </authorList>
    </citation>
    <scope>NUCLEOTIDE SEQUENCE</scope>
    <source>
        <strain evidence="2">Duluth1</strain>
        <tissue evidence="2">Whole animal</tissue>
    </source>
</reference>
<accession>A0A9D4N7V0</accession>
<dbReference type="AlphaFoldDB" id="A0A9D4N7V0"/>
<protein>
    <submittedName>
        <fullName evidence="2">Uncharacterized protein</fullName>
    </submittedName>
</protein>
<feature type="compositionally biased region" description="Polar residues" evidence="1">
    <location>
        <begin position="1"/>
        <end position="12"/>
    </location>
</feature>
<feature type="compositionally biased region" description="Basic and acidic residues" evidence="1">
    <location>
        <begin position="13"/>
        <end position="22"/>
    </location>
</feature>
<reference evidence="2" key="1">
    <citation type="journal article" date="2019" name="bioRxiv">
        <title>The Genome of the Zebra Mussel, Dreissena polymorpha: A Resource for Invasive Species Research.</title>
        <authorList>
            <person name="McCartney M.A."/>
            <person name="Auch B."/>
            <person name="Kono T."/>
            <person name="Mallez S."/>
            <person name="Zhang Y."/>
            <person name="Obille A."/>
            <person name="Becker A."/>
            <person name="Abrahante J.E."/>
            <person name="Garbe J."/>
            <person name="Badalamenti J.P."/>
            <person name="Herman A."/>
            <person name="Mangelson H."/>
            <person name="Liachko I."/>
            <person name="Sullivan S."/>
            <person name="Sone E.D."/>
            <person name="Koren S."/>
            <person name="Silverstein K.A.T."/>
            <person name="Beckman K.B."/>
            <person name="Gohl D.M."/>
        </authorList>
    </citation>
    <scope>NUCLEOTIDE SEQUENCE</scope>
    <source>
        <strain evidence="2">Duluth1</strain>
        <tissue evidence="2">Whole animal</tissue>
    </source>
</reference>
<name>A0A9D4N7V0_DREPO</name>
<dbReference type="EMBL" id="JAIWYP010000001">
    <property type="protein sequence ID" value="KAH3889330.1"/>
    <property type="molecule type" value="Genomic_DNA"/>
</dbReference>
<evidence type="ECO:0000313" key="2">
    <source>
        <dbReference type="EMBL" id="KAH3889330.1"/>
    </source>
</evidence>
<organism evidence="2 3">
    <name type="scientific">Dreissena polymorpha</name>
    <name type="common">Zebra mussel</name>
    <name type="synonym">Mytilus polymorpha</name>
    <dbReference type="NCBI Taxonomy" id="45954"/>
    <lineage>
        <taxon>Eukaryota</taxon>
        <taxon>Metazoa</taxon>
        <taxon>Spiralia</taxon>
        <taxon>Lophotrochozoa</taxon>
        <taxon>Mollusca</taxon>
        <taxon>Bivalvia</taxon>
        <taxon>Autobranchia</taxon>
        <taxon>Heteroconchia</taxon>
        <taxon>Euheterodonta</taxon>
        <taxon>Imparidentia</taxon>
        <taxon>Neoheterodontei</taxon>
        <taxon>Myida</taxon>
        <taxon>Dreissenoidea</taxon>
        <taxon>Dreissenidae</taxon>
        <taxon>Dreissena</taxon>
    </lineage>
</organism>
<gene>
    <name evidence="2" type="ORF">DPMN_013384</name>
</gene>
<evidence type="ECO:0000256" key="1">
    <source>
        <dbReference type="SAM" id="MobiDB-lite"/>
    </source>
</evidence>
<sequence length="107" mass="12739">MGSSWTSPSSQHGRAEQSTPEKQRILTLVNQVTLYCNSSFNVCGRQISTTRHTARKIRCQLKKGERCVLWIQPCRTWMVTIRWDYFGEQTTLYYRINRRWRTHVLTN</sequence>
<feature type="region of interest" description="Disordered" evidence="1">
    <location>
        <begin position="1"/>
        <end position="22"/>
    </location>
</feature>
<evidence type="ECO:0000313" key="3">
    <source>
        <dbReference type="Proteomes" id="UP000828390"/>
    </source>
</evidence>
<comment type="caution">
    <text evidence="2">The sequence shown here is derived from an EMBL/GenBank/DDBJ whole genome shotgun (WGS) entry which is preliminary data.</text>
</comment>
<keyword evidence="3" id="KW-1185">Reference proteome</keyword>
<proteinExistence type="predicted"/>
<dbReference type="Proteomes" id="UP000828390">
    <property type="component" value="Unassembled WGS sequence"/>
</dbReference>